<dbReference type="Gene3D" id="3.80.10.10">
    <property type="entry name" value="Ribonuclease Inhibitor"/>
    <property type="match status" value="1"/>
</dbReference>
<reference evidence="1 2" key="1">
    <citation type="journal article" date="2024" name="J Genomics">
        <title>Draft genome sequencing and assembly of Favolaschia claudopus CIRM-BRFM 2984 isolated from oak limbs.</title>
        <authorList>
            <person name="Navarro D."/>
            <person name="Drula E."/>
            <person name="Chaduli D."/>
            <person name="Cazenave R."/>
            <person name="Ahrendt S."/>
            <person name="Wang J."/>
            <person name="Lipzen A."/>
            <person name="Daum C."/>
            <person name="Barry K."/>
            <person name="Grigoriev I.V."/>
            <person name="Favel A."/>
            <person name="Rosso M.N."/>
            <person name="Martin F."/>
        </authorList>
    </citation>
    <scope>NUCLEOTIDE SEQUENCE [LARGE SCALE GENOMIC DNA]</scope>
    <source>
        <strain evidence="1 2">CIRM-BRFM 2984</strain>
    </source>
</reference>
<comment type="caution">
    <text evidence="1">The sequence shown here is derived from an EMBL/GenBank/DDBJ whole genome shotgun (WGS) entry which is preliminary data.</text>
</comment>
<evidence type="ECO:0000313" key="2">
    <source>
        <dbReference type="Proteomes" id="UP001362999"/>
    </source>
</evidence>
<dbReference type="EMBL" id="JAWWNJ010000076">
    <property type="protein sequence ID" value="KAK7006400.1"/>
    <property type="molecule type" value="Genomic_DNA"/>
</dbReference>
<sequence>MTSEADLPFELYSKIFLHSLPANGVARPNPHESPLLLLQICRRWRTIALATSKLWDSLFMEYRREPGYEAVSPFGVHSTAALIDLWFTRCNGHTLSLTLRSYKYPEWTAQLPRGLLNVLQNRFSRWKHLEIHLPWQDFLDLGNFNGSLSALRNLTILVIDGVVPSVFDCETSLCAKSPLLAILRFGNLFQSAPRRLLTSVAAASSNLTTLQLESFDPSCPLAVLDLFPLLRQLIFRYIGHRSEDVNTHAPKAVVARVLSSLYIEGYLGDMLQHISAPSLRHLGVNVYDEYSSHAAISFILRSRCTLDRLSLCASTQTISPTLLRLGEKVSRLDLLNFAFQTQATGTVSTLALPHLPRLENLSLFSRDGSADVFNEIFRLLDAHRKSLWRVHIILQPISDGNQPAVLPEIEKLVNGLQHLVEDAGMRITLQTPHLQWPDEDAVELNMVDMQLSYNAFPPYESVPWSIYQ</sequence>
<dbReference type="Proteomes" id="UP001362999">
    <property type="component" value="Unassembled WGS sequence"/>
</dbReference>
<organism evidence="1 2">
    <name type="scientific">Favolaschia claudopus</name>
    <dbReference type="NCBI Taxonomy" id="2862362"/>
    <lineage>
        <taxon>Eukaryota</taxon>
        <taxon>Fungi</taxon>
        <taxon>Dikarya</taxon>
        <taxon>Basidiomycota</taxon>
        <taxon>Agaricomycotina</taxon>
        <taxon>Agaricomycetes</taxon>
        <taxon>Agaricomycetidae</taxon>
        <taxon>Agaricales</taxon>
        <taxon>Marasmiineae</taxon>
        <taxon>Mycenaceae</taxon>
        <taxon>Favolaschia</taxon>
    </lineage>
</organism>
<evidence type="ECO:0008006" key="3">
    <source>
        <dbReference type="Google" id="ProtNLM"/>
    </source>
</evidence>
<dbReference type="AlphaFoldDB" id="A0AAW0ACL7"/>
<dbReference type="InterPro" id="IPR032675">
    <property type="entry name" value="LRR_dom_sf"/>
</dbReference>
<proteinExistence type="predicted"/>
<evidence type="ECO:0000313" key="1">
    <source>
        <dbReference type="EMBL" id="KAK7006400.1"/>
    </source>
</evidence>
<protein>
    <recommendedName>
        <fullName evidence="3">F-box domain-containing protein</fullName>
    </recommendedName>
</protein>
<gene>
    <name evidence="1" type="ORF">R3P38DRAFT_2647056</name>
</gene>
<keyword evidence="2" id="KW-1185">Reference proteome</keyword>
<accession>A0AAW0ACL7</accession>
<name>A0AAW0ACL7_9AGAR</name>